<evidence type="ECO:0000256" key="2">
    <source>
        <dbReference type="ARBA" id="ARBA00004370"/>
    </source>
</evidence>
<name>A0A4S4EIG6_CAMSN</name>
<evidence type="ECO:0000256" key="14">
    <source>
        <dbReference type="ARBA" id="ARBA00023049"/>
    </source>
</evidence>
<dbReference type="GO" id="GO:0004176">
    <property type="term" value="F:ATP-dependent peptidase activity"/>
    <property type="evidence" value="ECO:0007669"/>
    <property type="project" value="InterPro"/>
</dbReference>
<keyword evidence="13" id="KW-1133">Transmembrane helix</keyword>
<dbReference type="Pfam" id="PF01434">
    <property type="entry name" value="Peptidase_M41"/>
    <property type="match status" value="1"/>
</dbReference>
<dbReference type="FunFam" id="3.40.50.300:FF:000001">
    <property type="entry name" value="ATP-dependent zinc metalloprotease FtsH"/>
    <property type="match status" value="1"/>
</dbReference>
<evidence type="ECO:0000313" key="19">
    <source>
        <dbReference type="Proteomes" id="UP000306102"/>
    </source>
</evidence>
<dbReference type="Gene3D" id="3.40.50.300">
    <property type="entry name" value="P-loop containing nucleotide triphosphate hydrolases"/>
    <property type="match status" value="1"/>
</dbReference>
<gene>
    <name evidence="18" type="ORF">TEA_022575</name>
</gene>
<comment type="similarity">
    <text evidence="3">In the C-terminal section; belongs to the peptidase M41 family.</text>
</comment>
<dbReference type="InterPro" id="IPR027417">
    <property type="entry name" value="P-loop_NTPase"/>
</dbReference>
<dbReference type="GO" id="GO:0009535">
    <property type="term" value="C:chloroplast thylakoid membrane"/>
    <property type="evidence" value="ECO:0007669"/>
    <property type="project" value="TreeGrafter"/>
</dbReference>
<dbReference type="GO" id="GO:0016887">
    <property type="term" value="F:ATP hydrolysis activity"/>
    <property type="evidence" value="ECO:0007669"/>
    <property type="project" value="InterPro"/>
</dbReference>
<evidence type="ECO:0000256" key="11">
    <source>
        <dbReference type="ARBA" id="ARBA00022840"/>
    </source>
</evidence>
<evidence type="ECO:0000256" key="6">
    <source>
        <dbReference type="ARBA" id="ARBA00022692"/>
    </source>
</evidence>
<keyword evidence="5" id="KW-0645">Protease</keyword>
<comment type="subcellular location">
    <subcellularLocation>
        <location evidence="2">Membrane</location>
    </subcellularLocation>
</comment>
<proteinExistence type="inferred from homology"/>
<dbReference type="Gene3D" id="1.10.8.60">
    <property type="match status" value="1"/>
</dbReference>
<keyword evidence="15" id="KW-0472">Membrane</keyword>
<keyword evidence="7" id="KW-0479">Metal-binding</keyword>
<dbReference type="FunFam" id="1.10.8.60:FF:000001">
    <property type="entry name" value="ATP-dependent zinc metalloprotease FtsH"/>
    <property type="match status" value="1"/>
</dbReference>
<evidence type="ECO:0000256" key="3">
    <source>
        <dbReference type="ARBA" id="ARBA00010044"/>
    </source>
</evidence>
<evidence type="ECO:0000256" key="16">
    <source>
        <dbReference type="ARBA" id="ARBA00070124"/>
    </source>
</evidence>
<dbReference type="Pfam" id="PF00004">
    <property type="entry name" value="AAA"/>
    <property type="match status" value="1"/>
</dbReference>
<dbReference type="InterPro" id="IPR003959">
    <property type="entry name" value="ATPase_AAA_core"/>
</dbReference>
<evidence type="ECO:0000256" key="5">
    <source>
        <dbReference type="ARBA" id="ARBA00022670"/>
    </source>
</evidence>
<dbReference type="GO" id="GO:0006508">
    <property type="term" value="P:proteolysis"/>
    <property type="evidence" value="ECO:0007669"/>
    <property type="project" value="UniProtKB-KW"/>
</dbReference>
<keyword evidence="12" id="KW-0809">Transit peptide</keyword>
<dbReference type="InterPro" id="IPR000642">
    <property type="entry name" value="Peptidase_M41"/>
</dbReference>
<evidence type="ECO:0000256" key="13">
    <source>
        <dbReference type="ARBA" id="ARBA00022989"/>
    </source>
</evidence>
<dbReference type="AlphaFoldDB" id="A0A4S4EIG6"/>
<dbReference type="Gene3D" id="3.90.1300.10">
    <property type="entry name" value="Amidase signature (AS) domain"/>
    <property type="match status" value="1"/>
</dbReference>
<evidence type="ECO:0000256" key="7">
    <source>
        <dbReference type="ARBA" id="ARBA00022723"/>
    </source>
</evidence>
<dbReference type="SUPFAM" id="SSF140990">
    <property type="entry name" value="FtsH protease domain-like"/>
    <property type="match status" value="1"/>
</dbReference>
<dbReference type="FunFam" id="1.20.58.760:FF:000035">
    <property type="entry name" value="ATP-dependent zinc metalloprotease FTSH 6 chloroplastic"/>
    <property type="match status" value="1"/>
</dbReference>
<evidence type="ECO:0000256" key="1">
    <source>
        <dbReference type="ARBA" id="ARBA00001947"/>
    </source>
</evidence>
<dbReference type="NCBIfam" id="TIGR01241">
    <property type="entry name" value="FtsH_fam"/>
    <property type="match status" value="1"/>
</dbReference>
<keyword evidence="14" id="KW-0482">Metalloprotease</keyword>
<dbReference type="SMART" id="SM00382">
    <property type="entry name" value="AAA"/>
    <property type="match status" value="1"/>
</dbReference>
<dbReference type="EMBL" id="SDRB02004131">
    <property type="protein sequence ID" value="THG16311.1"/>
    <property type="molecule type" value="Genomic_DNA"/>
</dbReference>
<dbReference type="PROSITE" id="PS00674">
    <property type="entry name" value="AAA"/>
    <property type="match status" value="1"/>
</dbReference>
<dbReference type="InterPro" id="IPR023631">
    <property type="entry name" value="Amidase_dom"/>
</dbReference>
<keyword evidence="8" id="KW-0547">Nucleotide-binding</keyword>
<comment type="similarity">
    <text evidence="4">In the N-terminal section; belongs to the AAA ATPase family.</text>
</comment>
<keyword evidence="19" id="KW-1185">Reference proteome</keyword>
<dbReference type="InterPro" id="IPR041569">
    <property type="entry name" value="AAA_lid_3"/>
</dbReference>
<dbReference type="GO" id="GO:0046872">
    <property type="term" value="F:metal ion binding"/>
    <property type="evidence" value="ECO:0007669"/>
    <property type="project" value="UniProtKB-KW"/>
</dbReference>
<accession>A0A4S4EIG6</accession>
<comment type="caution">
    <text evidence="18">The sequence shown here is derived from an EMBL/GenBank/DDBJ whole genome shotgun (WGS) entry which is preliminary data.</text>
</comment>
<keyword evidence="10" id="KW-0862">Zinc</keyword>
<dbReference type="GO" id="GO:0005524">
    <property type="term" value="F:ATP binding"/>
    <property type="evidence" value="ECO:0007669"/>
    <property type="project" value="UniProtKB-KW"/>
</dbReference>
<keyword evidence="11" id="KW-0067">ATP-binding</keyword>
<dbReference type="InterPro" id="IPR005936">
    <property type="entry name" value="FtsH"/>
</dbReference>
<dbReference type="InterPro" id="IPR036928">
    <property type="entry name" value="AS_sf"/>
</dbReference>
<dbReference type="Pfam" id="PF01425">
    <property type="entry name" value="Amidase"/>
    <property type="match status" value="1"/>
</dbReference>
<dbReference type="InterPro" id="IPR003960">
    <property type="entry name" value="ATPase_AAA_CS"/>
</dbReference>
<dbReference type="STRING" id="542762.A0A4S4EIG6"/>
<dbReference type="PANTHER" id="PTHR23076">
    <property type="entry name" value="METALLOPROTEASE M41 FTSH"/>
    <property type="match status" value="1"/>
</dbReference>
<dbReference type="InterPro" id="IPR037219">
    <property type="entry name" value="Peptidase_M41-like"/>
</dbReference>
<evidence type="ECO:0000256" key="10">
    <source>
        <dbReference type="ARBA" id="ARBA00022833"/>
    </source>
</evidence>
<evidence type="ECO:0000259" key="17">
    <source>
        <dbReference type="SMART" id="SM00382"/>
    </source>
</evidence>
<dbReference type="GO" id="GO:0010304">
    <property type="term" value="P:PSII associated light-harvesting complex II catabolic process"/>
    <property type="evidence" value="ECO:0007669"/>
    <property type="project" value="UniProtKB-ARBA"/>
</dbReference>
<organism evidence="18 19">
    <name type="scientific">Camellia sinensis var. sinensis</name>
    <name type="common">China tea</name>
    <dbReference type="NCBI Taxonomy" id="542762"/>
    <lineage>
        <taxon>Eukaryota</taxon>
        <taxon>Viridiplantae</taxon>
        <taxon>Streptophyta</taxon>
        <taxon>Embryophyta</taxon>
        <taxon>Tracheophyta</taxon>
        <taxon>Spermatophyta</taxon>
        <taxon>Magnoliopsida</taxon>
        <taxon>eudicotyledons</taxon>
        <taxon>Gunneridae</taxon>
        <taxon>Pentapetalae</taxon>
        <taxon>asterids</taxon>
        <taxon>Ericales</taxon>
        <taxon>Theaceae</taxon>
        <taxon>Camellia</taxon>
    </lineage>
</organism>
<evidence type="ECO:0000256" key="4">
    <source>
        <dbReference type="ARBA" id="ARBA00010550"/>
    </source>
</evidence>
<dbReference type="Gene3D" id="1.20.58.760">
    <property type="entry name" value="Peptidase M41"/>
    <property type="match status" value="1"/>
</dbReference>
<protein>
    <recommendedName>
        <fullName evidence="16">ATP-dependent zinc metalloprotease FTSH, chloroplastic</fullName>
    </recommendedName>
</protein>
<evidence type="ECO:0000256" key="12">
    <source>
        <dbReference type="ARBA" id="ARBA00022946"/>
    </source>
</evidence>
<dbReference type="CDD" id="cd19501">
    <property type="entry name" value="RecA-like_FtsH"/>
    <property type="match status" value="1"/>
</dbReference>
<dbReference type="Pfam" id="PF17862">
    <property type="entry name" value="AAA_lid_3"/>
    <property type="match status" value="1"/>
</dbReference>
<evidence type="ECO:0000256" key="15">
    <source>
        <dbReference type="ARBA" id="ARBA00023136"/>
    </source>
</evidence>
<dbReference type="SUPFAM" id="SSF75304">
    <property type="entry name" value="Amidase signature (AS) enzymes"/>
    <property type="match status" value="1"/>
</dbReference>
<reference evidence="18 19" key="1">
    <citation type="journal article" date="2018" name="Proc. Natl. Acad. Sci. U.S.A.">
        <title>Draft genome sequence of Camellia sinensis var. sinensis provides insights into the evolution of the tea genome and tea quality.</title>
        <authorList>
            <person name="Wei C."/>
            <person name="Yang H."/>
            <person name="Wang S."/>
            <person name="Zhao J."/>
            <person name="Liu C."/>
            <person name="Gao L."/>
            <person name="Xia E."/>
            <person name="Lu Y."/>
            <person name="Tai Y."/>
            <person name="She G."/>
            <person name="Sun J."/>
            <person name="Cao H."/>
            <person name="Tong W."/>
            <person name="Gao Q."/>
            <person name="Li Y."/>
            <person name="Deng W."/>
            <person name="Jiang X."/>
            <person name="Wang W."/>
            <person name="Chen Q."/>
            <person name="Zhang S."/>
            <person name="Li H."/>
            <person name="Wu J."/>
            <person name="Wang P."/>
            <person name="Li P."/>
            <person name="Shi C."/>
            <person name="Zheng F."/>
            <person name="Jian J."/>
            <person name="Huang B."/>
            <person name="Shan D."/>
            <person name="Shi M."/>
            <person name="Fang C."/>
            <person name="Yue Y."/>
            <person name="Li F."/>
            <person name="Li D."/>
            <person name="Wei S."/>
            <person name="Han B."/>
            <person name="Jiang C."/>
            <person name="Yin Y."/>
            <person name="Xia T."/>
            <person name="Zhang Z."/>
            <person name="Bennetzen J.L."/>
            <person name="Zhao S."/>
            <person name="Wan X."/>
        </authorList>
    </citation>
    <scope>NUCLEOTIDE SEQUENCE [LARGE SCALE GENOMIC DNA]</scope>
    <source>
        <strain evidence="19">cv. Shuchazao</strain>
        <tissue evidence="18">Leaf</tissue>
    </source>
</reference>
<keyword evidence="9" id="KW-0378">Hydrolase</keyword>
<evidence type="ECO:0000313" key="18">
    <source>
        <dbReference type="EMBL" id="THG16311.1"/>
    </source>
</evidence>
<dbReference type="HAMAP" id="MF_01458">
    <property type="entry name" value="FtsH"/>
    <property type="match status" value="1"/>
</dbReference>
<sequence length="708" mass="76502">MSSTEFPIKEASVHEIQIAFKQNKLTSRQLVEFYLTQIESLNPVLRSVIEVNPEALFLADEADRERNTKSPISQSSLLHGIPILLKDNIATKDKLNTTAGSDALLGSVVARDAGVVGKLRKAGAIVLGKASVTEWAAFRSKQQPNGWCARAGQAVRVKVQLPGLPQELLRMRREKNVDFAAHPKEANMVAAILDLLGNLALPLILLGSLLLRTSSGNTPGGPNLPFGLGRSKAKFQMQPNTGVTFEDVAGVDEAKQDFQEIVEFLKTPGKFAAVGAKIPKGVLLVGPPGTGKTLLARAIAGKAGVPFFSLSGSEFIEMFVGVGASRVRDLFNKAQMNSPCLVFIDEIDAVGRQRGTGIGGGNDEREQTLNQLLTEMDGFSGNSGVIVIAATNRPEILDQALLRPGRFDRQVTVGLPDVRGREEILEVHSKNKKLDKDVSLSVIALRTPGFSGADLANLMNEAAILAGRRGKDKITSKDIDDSIDRIVAGIEGTKMTDGKSKILVAYHEIGHAICATLTPGHDLVQKVTLIPRGQARGLTWFMPSEDPSLISKQQLFARIVGGLGGRAAEEVVFGESEITTGAAGDLQQITQIARQMVTMFGMSEIGPWALTDPAVQSSDVVLRMLARNSMSEKLAEDIDTSVRNIIDSAYEIAKTHVRNNREAMDKLVDVLLEKETLTGNEFRAILSEFTDIPSENMNKKPIRELIEA</sequence>
<dbReference type="PANTHER" id="PTHR23076:SF118">
    <property type="entry name" value="ATP-DEPENDENT ZINC METALLOPROTEASE FTSH 6, CHLOROPLASTIC"/>
    <property type="match status" value="1"/>
</dbReference>
<dbReference type="InterPro" id="IPR003593">
    <property type="entry name" value="AAA+_ATPase"/>
</dbReference>
<dbReference type="SUPFAM" id="SSF52540">
    <property type="entry name" value="P-loop containing nucleoside triphosphate hydrolases"/>
    <property type="match status" value="1"/>
</dbReference>
<evidence type="ECO:0000256" key="8">
    <source>
        <dbReference type="ARBA" id="ARBA00022741"/>
    </source>
</evidence>
<dbReference type="GO" id="GO:0004222">
    <property type="term" value="F:metalloendopeptidase activity"/>
    <property type="evidence" value="ECO:0007669"/>
    <property type="project" value="InterPro"/>
</dbReference>
<keyword evidence="6" id="KW-0812">Transmembrane</keyword>
<comment type="cofactor">
    <cofactor evidence="1">
        <name>Zn(2+)</name>
        <dbReference type="ChEBI" id="CHEBI:29105"/>
    </cofactor>
</comment>
<dbReference type="Proteomes" id="UP000306102">
    <property type="component" value="Unassembled WGS sequence"/>
</dbReference>
<evidence type="ECO:0000256" key="9">
    <source>
        <dbReference type="ARBA" id="ARBA00022801"/>
    </source>
</evidence>
<feature type="domain" description="AAA+ ATPase" evidence="17">
    <location>
        <begin position="278"/>
        <end position="417"/>
    </location>
</feature>